<dbReference type="OrthoDB" id="2683010at2759"/>
<dbReference type="AlphaFoldDB" id="A0A9P7E5Y3"/>
<dbReference type="Proteomes" id="UP000807769">
    <property type="component" value="Unassembled WGS sequence"/>
</dbReference>
<evidence type="ECO:0000313" key="3">
    <source>
        <dbReference type="Proteomes" id="UP000807769"/>
    </source>
</evidence>
<protein>
    <submittedName>
        <fullName evidence="2">Uncharacterized protein</fullName>
    </submittedName>
</protein>
<name>A0A9P7E5Y3_9AGAM</name>
<reference evidence="2" key="1">
    <citation type="journal article" date="2020" name="New Phytol.">
        <title>Comparative genomics reveals dynamic genome evolution in host specialist ectomycorrhizal fungi.</title>
        <authorList>
            <person name="Lofgren L.A."/>
            <person name="Nguyen N.H."/>
            <person name="Vilgalys R."/>
            <person name="Ruytinx J."/>
            <person name="Liao H.L."/>
            <person name="Branco S."/>
            <person name="Kuo A."/>
            <person name="LaButti K."/>
            <person name="Lipzen A."/>
            <person name="Andreopoulos W."/>
            <person name="Pangilinan J."/>
            <person name="Riley R."/>
            <person name="Hundley H."/>
            <person name="Na H."/>
            <person name="Barry K."/>
            <person name="Grigoriev I.V."/>
            <person name="Stajich J.E."/>
            <person name="Kennedy P.G."/>
        </authorList>
    </citation>
    <scope>NUCLEOTIDE SEQUENCE</scope>
    <source>
        <strain evidence="2">MN1</strain>
    </source>
</reference>
<sequence>MSSSDSDASLSTYNSKKCVSVSDSNMSLSTSRSKKHTSSSNSNVSLSTSSSKKRASTDDILNNMTATGRWKKTRLSDVLSEYCTAGCKAVATLNPFANVSPAFHYSMTLDKGGSTSSSNISEEQQAQFLMFYNGILDFVPGFHENLNELSYDELKPYLTVINSLMSSQHLDDLSSLKHSVLEYILADCTTNTLQPPILKSSCKSNRGLNHPWLAWELCP</sequence>
<gene>
    <name evidence="2" type="ORF">BJ212DRAFT_1483468</name>
</gene>
<keyword evidence="3" id="KW-1185">Reference proteome</keyword>
<dbReference type="GeneID" id="64634633"/>
<evidence type="ECO:0000313" key="2">
    <source>
        <dbReference type="EMBL" id="KAG1811736.1"/>
    </source>
</evidence>
<dbReference type="RefSeq" id="XP_041190157.1">
    <property type="nucleotide sequence ID" value="XM_041340617.1"/>
</dbReference>
<proteinExistence type="predicted"/>
<dbReference type="Pfam" id="PF20414">
    <property type="entry name" value="DUF6698"/>
    <property type="match status" value="1"/>
</dbReference>
<evidence type="ECO:0000256" key="1">
    <source>
        <dbReference type="SAM" id="MobiDB-lite"/>
    </source>
</evidence>
<feature type="region of interest" description="Disordered" evidence="1">
    <location>
        <begin position="19"/>
        <end position="58"/>
    </location>
</feature>
<comment type="caution">
    <text evidence="2">The sequence shown here is derived from an EMBL/GenBank/DDBJ whole genome shotgun (WGS) entry which is preliminary data.</text>
</comment>
<feature type="compositionally biased region" description="Low complexity" evidence="1">
    <location>
        <begin position="38"/>
        <end position="50"/>
    </location>
</feature>
<dbReference type="EMBL" id="JABBWG010000028">
    <property type="protein sequence ID" value="KAG1811736.1"/>
    <property type="molecule type" value="Genomic_DNA"/>
</dbReference>
<accession>A0A9P7E5Y3</accession>
<dbReference type="InterPro" id="IPR046521">
    <property type="entry name" value="DUF6698"/>
</dbReference>
<organism evidence="2 3">
    <name type="scientific">Suillus subaureus</name>
    <dbReference type="NCBI Taxonomy" id="48587"/>
    <lineage>
        <taxon>Eukaryota</taxon>
        <taxon>Fungi</taxon>
        <taxon>Dikarya</taxon>
        <taxon>Basidiomycota</taxon>
        <taxon>Agaricomycotina</taxon>
        <taxon>Agaricomycetes</taxon>
        <taxon>Agaricomycetidae</taxon>
        <taxon>Boletales</taxon>
        <taxon>Suillineae</taxon>
        <taxon>Suillaceae</taxon>
        <taxon>Suillus</taxon>
    </lineage>
</organism>